<evidence type="ECO:0000313" key="5">
    <source>
        <dbReference type="Proteomes" id="UP000076923"/>
    </source>
</evidence>
<dbReference type="CDD" id="cd06257">
    <property type="entry name" value="DnaJ"/>
    <property type="match status" value="1"/>
</dbReference>
<dbReference type="PRINTS" id="PR00625">
    <property type="entry name" value="JDOMAIN"/>
</dbReference>
<protein>
    <recommendedName>
        <fullName evidence="3">J domain-containing protein</fullName>
    </recommendedName>
</protein>
<dbReference type="STRING" id="1333662.LPB303_06490"/>
<keyword evidence="5" id="KW-1185">Reference proteome</keyword>
<dbReference type="AlphaFoldDB" id="A0A176TCI9"/>
<dbReference type="GO" id="GO:0036503">
    <property type="term" value="P:ERAD pathway"/>
    <property type="evidence" value="ECO:0007669"/>
    <property type="project" value="TreeGrafter"/>
</dbReference>
<feature type="transmembrane region" description="Helical" evidence="2">
    <location>
        <begin position="137"/>
        <end position="155"/>
    </location>
</feature>
<dbReference type="PANTHER" id="PTHR44360">
    <property type="entry name" value="DNAJ HOMOLOG SUBFAMILY B MEMBER 9"/>
    <property type="match status" value="1"/>
</dbReference>
<dbReference type="Pfam" id="PF00226">
    <property type="entry name" value="DnaJ"/>
    <property type="match status" value="1"/>
</dbReference>
<dbReference type="GO" id="GO:0051787">
    <property type="term" value="F:misfolded protein binding"/>
    <property type="evidence" value="ECO:0007669"/>
    <property type="project" value="TreeGrafter"/>
</dbReference>
<organism evidence="4 5">
    <name type="scientific">Polaribacter atrinae</name>
    <dbReference type="NCBI Taxonomy" id="1333662"/>
    <lineage>
        <taxon>Bacteria</taxon>
        <taxon>Pseudomonadati</taxon>
        <taxon>Bacteroidota</taxon>
        <taxon>Flavobacteriia</taxon>
        <taxon>Flavobacteriales</taxon>
        <taxon>Flavobacteriaceae</taxon>
    </lineage>
</organism>
<sequence>MTENELKKAYRKLALKYHPDKNKEENAHNRFIEINIAYETLKDFNSRIEYDNYLKSKKESTEVEINNYSNKKYEEKAKEYASMSYEQFENVLESLILVGKKIKKTANMGCGWILTIIFFPLSIICFIGAIFGGNFSLIFLSLVLALFGYGGYAMAKGE</sequence>
<dbReference type="PANTHER" id="PTHR44360:SF1">
    <property type="entry name" value="DNAJ HOMOLOG SUBFAMILY B MEMBER 9"/>
    <property type="match status" value="1"/>
</dbReference>
<dbReference type="InterPro" id="IPR001623">
    <property type="entry name" value="DnaJ_domain"/>
</dbReference>
<dbReference type="Gene3D" id="1.10.287.110">
    <property type="entry name" value="DnaJ domain"/>
    <property type="match status" value="1"/>
</dbReference>
<keyword evidence="1" id="KW-0143">Chaperone</keyword>
<feature type="transmembrane region" description="Helical" evidence="2">
    <location>
        <begin position="110"/>
        <end position="131"/>
    </location>
</feature>
<evidence type="ECO:0000259" key="3">
    <source>
        <dbReference type="PROSITE" id="PS50076"/>
    </source>
</evidence>
<proteinExistence type="predicted"/>
<accession>A0A176TCI9</accession>
<dbReference type="SUPFAM" id="SSF46565">
    <property type="entry name" value="Chaperone J-domain"/>
    <property type="match status" value="1"/>
</dbReference>
<keyword evidence="2" id="KW-1133">Transmembrane helix</keyword>
<gene>
    <name evidence="4" type="ORF">LPB303_06490</name>
</gene>
<comment type="caution">
    <text evidence="4">The sequence shown here is derived from an EMBL/GenBank/DDBJ whole genome shotgun (WGS) entry which is preliminary data.</text>
</comment>
<dbReference type="SMART" id="SM00271">
    <property type="entry name" value="DnaJ"/>
    <property type="match status" value="1"/>
</dbReference>
<dbReference type="InterPro" id="IPR051948">
    <property type="entry name" value="Hsp70_co-chaperone_J-domain"/>
</dbReference>
<dbReference type="InterPro" id="IPR018253">
    <property type="entry name" value="DnaJ_domain_CS"/>
</dbReference>
<dbReference type="InterPro" id="IPR036869">
    <property type="entry name" value="J_dom_sf"/>
</dbReference>
<dbReference type="PROSITE" id="PS50076">
    <property type="entry name" value="DNAJ_2"/>
    <property type="match status" value="1"/>
</dbReference>
<dbReference type="Proteomes" id="UP000076923">
    <property type="component" value="Unassembled WGS sequence"/>
</dbReference>
<dbReference type="EMBL" id="LVWE01000016">
    <property type="protein sequence ID" value="OAD45607.1"/>
    <property type="molecule type" value="Genomic_DNA"/>
</dbReference>
<feature type="domain" description="J" evidence="3">
    <location>
        <begin position="1"/>
        <end position="54"/>
    </location>
</feature>
<name>A0A176TCI9_9FLAO</name>
<reference evidence="4 5" key="1">
    <citation type="submission" date="2016-02" db="EMBL/GenBank/DDBJ databases">
        <title>Draft genome sequence of Polaribacter atrinae KACC17473.</title>
        <authorList>
            <person name="Shin S.-K."/>
            <person name="Yi H."/>
        </authorList>
    </citation>
    <scope>NUCLEOTIDE SEQUENCE [LARGE SCALE GENOMIC DNA]</scope>
    <source>
        <strain evidence="4 5">KACC 17473</strain>
    </source>
</reference>
<dbReference type="PROSITE" id="PS00636">
    <property type="entry name" value="DNAJ_1"/>
    <property type="match status" value="1"/>
</dbReference>
<evidence type="ECO:0000256" key="2">
    <source>
        <dbReference type="SAM" id="Phobius"/>
    </source>
</evidence>
<dbReference type="GO" id="GO:0051087">
    <property type="term" value="F:protein-folding chaperone binding"/>
    <property type="evidence" value="ECO:0007669"/>
    <property type="project" value="TreeGrafter"/>
</dbReference>
<keyword evidence="2" id="KW-0472">Membrane</keyword>
<evidence type="ECO:0000313" key="4">
    <source>
        <dbReference type="EMBL" id="OAD45607.1"/>
    </source>
</evidence>
<evidence type="ECO:0000256" key="1">
    <source>
        <dbReference type="ARBA" id="ARBA00023186"/>
    </source>
</evidence>
<keyword evidence="2" id="KW-0812">Transmembrane</keyword>